<feature type="repeat" description="PPR" evidence="4">
    <location>
        <begin position="147"/>
        <end position="181"/>
    </location>
</feature>
<keyword evidence="2" id="KW-0677">Repeat</keyword>
<dbReference type="GO" id="GO:0016556">
    <property type="term" value="P:mRNA modification"/>
    <property type="evidence" value="ECO:0007669"/>
    <property type="project" value="UniProtKB-ARBA"/>
</dbReference>
<dbReference type="Pfam" id="PF01535">
    <property type="entry name" value="PPR"/>
    <property type="match status" value="3"/>
</dbReference>
<evidence type="ECO:0000256" key="1">
    <source>
        <dbReference type="ARBA" id="ARBA00006643"/>
    </source>
</evidence>
<dbReference type="Pfam" id="PF13812">
    <property type="entry name" value="PPR_3"/>
    <property type="match status" value="1"/>
</dbReference>
<comment type="similarity">
    <text evidence="3">Belongs to the PPR family. PCMP-E subfamily.</text>
</comment>
<dbReference type="InterPro" id="IPR046848">
    <property type="entry name" value="E_motif"/>
</dbReference>
<reference evidence="6" key="1">
    <citation type="submission" date="2018-11" db="EMBL/GenBank/DDBJ databases">
        <authorList>
            <person name="Grassa J C."/>
        </authorList>
    </citation>
    <scope>NUCLEOTIDE SEQUENCE [LARGE SCALE GENOMIC DNA]</scope>
</reference>
<dbReference type="GO" id="GO:0005737">
    <property type="term" value="C:cytoplasm"/>
    <property type="evidence" value="ECO:0007669"/>
    <property type="project" value="UniProtKB-ARBA"/>
</dbReference>
<proteinExistence type="inferred from homology"/>
<evidence type="ECO:0000313" key="6">
    <source>
        <dbReference type="EnsemblPlants" id="cds.evm.model.06.695"/>
    </source>
</evidence>
<dbReference type="PANTHER" id="PTHR47926:SF490">
    <property type="entry name" value="REPEAT-LIKE SUPERFAMILY PROTEIN, PUTATIVE-RELATED"/>
    <property type="match status" value="1"/>
</dbReference>
<evidence type="ECO:0000313" key="7">
    <source>
        <dbReference type="Proteomes" id="UP000596661"/>
    </source>
</evidence>
<dbReference type="Gramene" id="evm.model.06.695">
    <property type="protein sequence ID" value="cds.evm.model.06.695"/>
    <property type="gene ID" value="evm.TU.06.695"/>
</dbReference>
<comment type="similarity">
    <text evidence="1">Belongs to the PPR family. PCMP-H subfamily.</text>
</comment>
<dbReference type="InterPro" id="IPR046960">
    <property type="entry name" value="PPR_At4g14850-like_plant"/>
</dbReference>
<dbReference type="OMA" id="HEMIKSM"/>
<dbReference type="EMBL" id="UZAU01000575">
    <property type="status" value="NOT_ANNOTATED_CDS"/>
    <property type="molecule type" value="Genomic_DNA"/>
</dbReference>
<keyword evidence="7" id="KW-1185">Reference proteome</keyword>
<dbReference type="Gene3D" id="1.25.40.10">
    <property type="entry name" value="Tetratricopeptide repeat domain"/>
    <property type="match status" value="4"/>
</dbReference>
<evidence type="ECO:0000256" key="3">
    <source>
        <dbReference type="ARBA" id="ARBA00061659"/>
    </source>
</evidence>
<evidence type="ECO:0000259" key="5">
    <source>
        <dbReference type="Pfam" id="PF14432"/>
    </source>
</evidence>
<dbReference type="FunFam" id="1.25.40.10:FF:000277">
    <property type="entry name" value="Pentatricopeptide repeat-containing protein, mitochondrial"/>
    <property type="match status" value="1"/>
</dbReference>
<organism evidence="6 7">
    <name type="scientific">Cannabis sativa</name>
    <name type="common">Hemp</name>
    <name type="synonym">Marijuana</name>
    <dbReference type="NCBI Taxonomy" id="3483"/>
    <lineage>
        <taxon>Eukaryota</taxon>
        <taxon>Viridiplantae</taxon>
        <taxon>Streptophyta</taxon>
        <taxon>Embryophyta</taxon>
        <taxon>Tracheophyta</taxon>
        <taxon>Spermatophyta</taxon>
        <taxon>Magnoliopsida</taxon>
        <taxon>eudicotyledons</taxon>
        <taxon>Gunneridae</taxon>
        <taxon>Pentapetalae</taxon>
        <taxon>rosids</taxon>
        <taxon>fabids</taxon>
        <taxon>Rosales</taxon>
        <taxon>Cannabaceae</taxon>
        <taxon>Cannabis</taxon>
    </lineage>
</organism>
<dbReference type="PANTHER" id="PTHR47926">
    <property type="entry name" value="PENTATRICOPEPTIDE REPEAT-CONTAINING PROTEIN"/>
    <property type="match status" value="1"/>
</dbReference>
<dbReference type="InterPro" id="IPR011990">
    <property type="entry name" value="TPR-like_helical_dom_sf"/>
</dbReference>
<accession>A0A803PZH7</accession>
<dbReference type="FunFam" id="1.25.40.10:FF:000285">
    <property type="entry name" value="Pentatricopeptide repeat-containing protein, chloroplastic"/>
    <property type="match status" value="1"/>
</dbReference>
<name>A0A803PZH7_CANSA</name>
<dbReference type="Proteomes" id="UP000596661">
    <property type="component" value="Chromosome 6"/>
</dbReference>
<reference evidence="6" key="2">
    <citation type="submission" date="2021-03" db="UniProtKB">
        <authorList>
            <consortium name="EnsemblPlants"/>
        </authorList>
    </citation>
    <scope>IDENTIFICATION</scope>
</reference>
<dbReference type="PROSITE" id="PS51375">
    <property type="entry name" value="PPR"/>
    <property type="match status" value="2"/>
</dbReference>
<dbReference type="GO" id="GO:0003723">
    <property type="term" value="F:RNA binding"/>
    <property type="evidence" value="ECO:0007669"/>
    <property type="project" value="InterPro"/>
</dbReference>
<feature type="repeat" description="PPR" evidence="4">
    <location>
        <begin position="204"/>
        <end position="238"/>
    </location>
</feature>
<dbReference type="InterPro" id="IPR032867">
    <property type="entry name" value="DYW_dom"/>
</dbReference>
<sequence length="611" mass="68904">MKSASPTHYDLPNIDQTRQIHAHMIKTHFDNNLQNIPLSFRPHISPAAQCNFLITSYNDNNFPECSLKIDAHMRNVDHYVENFIVPSILKACGQCSLVPLGKEVHGYVLKNGVDKDVFVRDALIQMYSECGSVVSRRLVFDHMTERDVVSWSTMIRSCVRNRLLGEALELVREMHYLGIKPNMYAKCGNLTYAERLFNGLTYKTVVSWTVMIAGYISTRTLGEVAKLFEEMRDESIFPNEITVLSLITECDFVGAMKLGKLLHSYLLRNRFVVSLPSATALLDMHGKCGDLRKARGVFDGVKDKDVMIWSDMISADAHASYANQACGLFVRMTEEGLRKNKQRLEVDTLLKTALVDMYAKCGDIDGAEMEKHGVEPNIITFIAVLHACSHAGLVTEGKRLFEKMALGFGLVSKIEHYGCMVDLLGRAGKLEEAYELIKSMPIHPNSVVWGAFHATCKLYKNPNLRELTAKHLLELEPQNRGYNVLLSNIYAASNRWDGVASVGMAMQDNGIKKQPGLSSIEVNGLVQDFNIDEEEQETALNYHSEKLAMAFSLISTVVSTPMRIIKNLRVCDDFHAATKILSKIYGRIIVVRDRNRFHHFREGICSCSDYW</sequence>
<feature type="domain" description="DYW" evidence="5">
    <location>
        <begin position="529"/>
        <end position="611"/>
    </location>
</feature>
<evidence type="ECO:0000256" key="4">
    <source>
        <dbReference type="PROSITE-ProRule" id="PRU00708"/>
    </source>
</evidence>
<dbReference type="GO" id="GO:0008270">
    <property type="term" value="F:zinc ion binding"/>
    <property type="evidence" value="ECO:0007669"/>
    <property type="project" value="InterPro"/>
</dbReference>
<dbReference type="EnsemblPlants" id="evm.model.06.695">
    <property type="protein sequence ID" value="cds.evm.model.06.695"/>
    <property type="gene ID" value="evm.TU.06.695"/>
</dbReference>
<protein>
    <recommendedName>
        <fullName evidence="5">DYW domain-containing protein</fullName>
    </recommendedName>
</protein>
<dbReference type="Pfam" id="PF14432">
    <property type="entry name" value="DYW_deaminase"/>
    <property type="match status" value="1"/>
</dbReference>
<dbReference type="NCBIfam" id="TIGR00756">
    <property type="entry name" value="PPR"/>
    <property type="match status" value="2"/>
</dbReference>
<dbReference type="AlphaFoldDB" id="A0A803PZH7"/>
<dbReference type="InterPro" id="IPR002885">
    <property type="entry name" value="PPR_rpt"/>
</dbReference>
<evidence type="ECO:0000256" key="2">
    <source>
        <dbReference type="ARBA" id="ARBA00022737"/>
    </source>
</evidence>
<dbReference type="Pfam" id="PF20431">
    <property type="entry name" value="E_motif"/>
    <property type="match status" value="1"/>
</dbReference>
<dbReference type="Pfam" id="PF13041">
    <property type="entry name" value="PPR_2"/>
    <property type="match status" value="1"/>
</dbReference>